<dbReference type="InterPro" id="IPR036259">
    <property type="entry name" value="MFS_trans_sf"/>
</dbReference>
<sequence>MQQSQQAGAPPVSDGYRRYALWVLLIIYILNFLDRQIVAILAEPIRQELHLADWQLGVMTGLAFALFYTFLGIPIARVAERGNRPLIIAAAVGTWSGFTMLCGFAQNFVQLVLCRVGVGVGEAGCTPPAHSLISDYTQRERRASALAFYSLGTPLGGLLGMVLGGLIGDAWGWRTAFLVAGAPGILMAIVAALTLREPRRQMLAADLAARRATAPSLREALVELKAKRAFWLIAFGAAIKAFIGYGAASFLAPFFFRNHSESLTDMADGFGLGVAGFLGVALGLILGLTGAVGTWLGGYLADKHGAKDLRAYMSIPAVSTALGIPFYMVGLTVEDTTLALIMLAFPPVLNTLWYGPGYAAVQGLVRPQTRATATAVLLLIINLVGLGLGPLGVGAVSDLLSGPMGLGKAEGVRWSLVIFTLFGFLASTLFWMARKTLREETVS</sequence>
<evidence type="ECO:0000256" key="5">
    <source>
        <dbReference type="ARBA" id="ARBA00023136"/>
    </source>
</evidence>
<dbReference type="InterPro" id="IPR044770">
    <property type="entry name" value="MFS_spinster-like"/>
</dbReference>
<dbReference type="CDD" id="cd17328">
    <property type="entry name" value="MFS_spinster_like"/>
    <property type="match status" value="1"/>
</dbReference>
<keyword evidence="3" id="KW-0812">Transmembrane</keyword>
<evidence type="ECO:0000256" key="2">
    <source>
        <dbReference type="ARBA" id="ARBA00022448"/>
    </source>
</evidence>
<keyword evidence="7" id="KW-1185">Reference proteome</keyword>
<dbReference type="PROSITE" id="PS50850">
    <property type="entry name" value="MFS"/>
    <property type="match status" value="1"/>
</dbReference>
<dbReference type="Pfam" id="PF07690">
    <property type="entry name" value="MFS_1"/>
    <property type="match status" value="1"/>
</dbReference>
<keyword evidence="4" id="KW-1133">Transmembrane helix</keyword>
<dbReference type="EMBL" id="CP025611">
    <property type="protein sequence ID" value="AUN29068.1"/>
    <property type="molecule type" value="Genomic_DNA"/>
</dbReference>
<evidence type="ECO:0000256" key="1">
    <source>
        <dbReference type="ARBA" id="ARBA00004141"/>
    </source>
</evidence>
<reference evidence="6 7" key="1">
    <citation type="submission" date="2017-12" db="EMBL/GenBank/DDBJ databases">
        <title>Genomes of bacteria within cyanobacterial aggregates.</title>
        <authorList>
            <person name="Cai H."/>
        </authorList>
    </citation>
    <scope>NUCLEOTIDE SEQUENCE [LARGE SCALE GENOMIC DNA]</scope>
    <source>
        <strain evidence="6 7">TH16</strain>
    </source>
</reference>
<dbReference type="GO" id="GO:0016020">
    <property type="term" value="C:membrane"/>
    <property type="evidence" value="ECO:0007669"/>
    <property type="project" value="UniProtKB-SubCell"/>
</dbReference>
<evidence type="ECO:0000313" key="7">
    <source>
        <dbReference type="Proteomes" id="UP000234752"/>
    </source>
</evidence>
<dbReference type="OrthoDB" id="7497327at2"/>
<dbReference type="Proteomes" id="UP000234752">
    <property type="component" value="Chromosome eg_1"/>
</dbReference>
<dbReference type="PANTHER" id="PTHR23505:SF79">
    <property type="entry name" value="PROTEIN SPINSTER"/>
    <property type="match status" value="1"/>
</dbReference>
<gene>
    <name evidence="6" type="ORF">C0V82_01480</name>
</gene>
<proteinExistence type="predicted"/>
<dbReference type="RefSeq" id="WP_102110818.1">
    <property type="nucleotide sequence ID" value="NZ_BMGN01000004.1"/>
</dbReference>
<dbReference type="InterPro" id="IPR011701">
    <property type="entry name" value="MFS"/>
</dbReference>
<dbReference type="SUPFAM" id="SSF103473">
    <property type="entry name" value="MFS general substrate transporter"/>
    <property type="match status" value="1"/>
</dbReference>
<comment type="subcellular location">
    <subcellularLocation>
        <location evidence="1">Membrane</location>
        <topology evidence="1">Multi-pass membrane protein</topology>
    </subcellularLocation>
</comment>
<accession>A0A2K9N7E8</accession>
<evidence type="ECO:0000256" key="4">
    <source>
        <dbReference type="ARBA" id="ARBA00022989"/>
    </source>
</evidence>
<organism evidence="6 7">
    <name type="scientific">Niveispirillum cyanobacteriorum</name>
    <dbReference type="NCBI Taxonomy" id="1612173"/>
    <lineage>
        <taxon>Bacteria</taxon>
        <taxon>Pseudomonadati</taxon>
        <taxon>Pseudomonadota</taxon>
        <taxon>Alphaproteobacteria</taxon>
        <taxon>Rhodospirillales</taxon>
        <taxon>Azospirillaceae</taxon>
        <taxon>Niveispirillum</taxon>
    </lineage>
</organism>
<evidence type="ECO:0000256" key="3">
    <source>
        <dbReference type="ARBA" id="ARBA00022692"/>
    </source>
</evidence>
<keyword evidence="5" id="KW-0472">Membrane</keyword>
<name>A0A2K9N7E8_9PROT</name>
<dbReference type="GO" id="GO:0022857">
    <property type="term" value="F:transmembrane transporter activity"/>
    <property type="evidence" value="ECO:0007669"/>
    <property type="project" value="InterPro"/>
</dbReference>
<keyword evidence="2" id="KW-0813">Transport</keyword>
<evidence type="ECO:0000313" key="6">
    <source>
        <dbReference type="EMBL" id="AUN29068.1"/>
    </source>
</evidence>
<dbReference type="Gene3D" id="1.20.1250.20">
    <property type="entry name" value="MFS general substrate transporter like domains"/>
    <property type="match status" value="2"/>
</dbReference>
<dbReference type="AlphaFoldDB" id="A0A2K9N7E8"/>
<protein>
    <submittedName>
        <fullName evidence="6">MFS transporter</fullName>
    </submittedName>
</protein>
<dbReference type="KEGG" id="ncb:C0V82_01480"/>
<dbReference type="PANTHER" id="PTHR23505">
    <property type="entry name" value="SPINSTER"/>
    <property type="match status" value="1"/>
</dbReference>
<dbReference type="InterPro" id="IPR020846">
    <property type="entry name" value="MFS_dom"/>
</dbReference>